<feature type="signal peptide" evidence="1">
    <location>
        <begin position="1"/>
        <end position="31"/>
    </location>
</feature>
<comment type="caution">
    <text evidence="2">The sequence shown here is derived from an EMBL/GenBank/DDBJ whole genome shotgun (WGS) entry which is preliminary data.</text>
</comment>
<feature type="chain" id="PRO_5046659346" description="Serine hydrolase" evidence="1">
    <location>
        <begin position="32"/>
        <end position="261"/>
    </location>
</feature>
<evidence type="ECO:0008006" key="4">
    <source>
        <dbReference type="Google" id="ProtNLM"/>
    </source>
</evidence>
<organism evidence="2 3">
    <name type="scientific">Rhodococcoides corynebacterioides</name>
    <dbReference type="NCBI Taxonomy" id="53972"/>
    <lineage>
        <taxon>Bacteria</taxon>
        <taxon>Bacillati</taxon>
        <taxon>Actinomycetota</taxon>
        <taxon>Actinomycetes</taxon>
        <taxon>Mycobacteriales</taxon>
        <taxon>Nocardiaceae</taxon>
        <taxon>Rhodococcoides</taxon>
    </lineage>
</organism>
<keyword evidence="3" id="KW-1185">Reference proteome</keyword>
<evidence type="ECO:0000313" key="2">
    <source>
        <dbReference type="EMBL" id="MBM7414482.1"/>
    </source>
</evidence>
<gene>
    <name evidence="2" type="ORF">JOE42_001215</name>
</gene>
<dbReference type="EMBL" id="JAFBBK010000001">
    <property type="protein sequence ID" value="MBM7414482.1"/>
    <property type="molecule type" value="Genomic_DNA"/>
</dbReference>
<dbReference type="Proteomes" id="UP000703038">
    <property type="component" value="Unassembled WGS sequence"/>
</dbReference>
<dbReference type="InterPro" id="IPR012338">
    <property type="entry name" value="Beta-lactam/transpept-like"/>
</dbReference>
<accession>A0ABS2KRB8</accession>
<evidence type="ECO:0000313" key="3">
    <source>
        <dbReference type="Proteomes" id="UP000703038"/>
    </source>
</evidence>
<reference evidence="2 3" key="1">
    <citation type="submission" date="2021-01" db="EMBL/GenBank/DDBJ databases">
        <title>Genomics of switchgrass bacterial isolates.</title>
        <authorList>
            <person name="Shade A."/>
        </authorList>
    </citation>
    <scope>NUCLEOTIDE SEQUENCE [LARGE SCALE GENOMIC DNA]</scope>
    <source>
        <strain evidence="2 3">PvP111</strain>
    </source>
</reference>
<dbReference type="RefSeq" id="WP_204867291.1">
    <property type="nucleotide sequence ID" value="NZ_JAFBBK010000001.1"/>
</dbReference>
<name>A0ABS2KRB8_9NOCA</name>
<dbReference type="Gene3D" id="3.40.710.10">
    <property type="entry name" value="DD-peptidase/beta-lactamase superfamily"/>
    <property type="match status" value="1"/>
</dbReference>
<proteinExistence type="predicted"/>
<sequence length="261" mass="26958">MNVRHRRPATWFATAAVGVALITALAAPASAAPAPGDFSGVPERTSLSYTSLSTGVHVGTANENEARPGLSTVKLYLADHVLRHGDSSAEDRDLAARMIQVSDDWAASLLDSKYPGAIDAAAREYGLTATSRGSFWGDSYTSTADTVRFLDTKKRTDPGSPVLAWMTTALPVAADGTVQDWGTGRLAAATGTKWGWADDGSSVVASASIGDDFTVAANTYGGPATQSDDVLTALGAFDLATPSIVTAPSVPSLLDAILGIR</sequence>
<dbReference type="SUPFAM" id="SSF56601">
    <property type="entry name" value="beta-lactamase/transpeptidase-like"/>
    <property type="match status" value="1"/>
</dbReference>
<evidence type="ECO:0000256" key="1">
    <source>
        <dbReference type="SAM" id="SignalP"/>
    </source>
</evidence>
<keyword evidence="1" id="KW-0732">Signal</keyword>
<protein>
    <recommendedName>
        <fullName evidence="4">Serine hydrolase</fullName>
    </recommendedName>
</protein>